<dbReference type="EMBL" id="AYKH01000001">
    <property type="protein sequence ID" value="ROO30612.1"/>
    <property type="molecule type" value="Genomic_DNA"/>
</dbReference>
<reference evidence="1 2" key="1">
    <citation type="submission" date="2013-10" db="EMBL/GenBank/DDBJ databases">
        <title>Salinisphaera orenii MK-B5 Genome Sequencing.</title>
        <authorList>
            <person name="Lai Q."/>
            <person name="Li C."/>
            <person name="Shao Z."/>
        </authorList>
    </citation>
    <scope>NUCLEOTIDE SEQUENCE [LARGE SCALE GENOMIC DNA]</scope>
    <source>
        <strain evidence="1 2">MK-B5</strain>
    </source>
</reference>
<organism evidence="1 2">
    <name type="scientific">Salinisphaera orenii MK-B5</name>
    <dbReference type="NCBI Taxonomy" id="856730"/>
    <lineage>
        <taxon>Bacteria</taxon>
        <taxon>Pseudomonadati</taxon>
        <taxon>Pseudomonadota</taxon>
        <taxon>Gammaproteobacteria</taxon>
        <taxon>Salinisphaerales</taxon>
        <taxon>Salinisphaeraceae</taxon>
        <taxon>Salinisphaera</taxon>
    </lineage>
</organism>
<protein>
    <submittedName>
        <fullName evidence="1">Uncharacterized protein</fullName>
    </submittedName>
</protein>
<gene>
    <name evidence="1" type="ORF">SAOR_01425</name>
</gene>
<keyword evidence="2" id="KW-1185">Reference proteome</keyword>
<dbReference type="AlphaFoldDB" id="A0A423PYD0"/>
<evidence type="ECO:0000313" key="2">
    <source>
        <dbReference type="Proteomes" id="UP000283993"/>
    </source>
</evidence>
<accession>A0A423PYD0</accession>
<proteinExistence type="predicted"/>
<comment type="caution">
    <text evidence="1">The sequence shown here is derived from an EMBL/GenBank/DDBJ whole genome shotgun (WGS) entry which is preliminary data.</text>
</comment>
<name>A0A423PYD0_9GAMM</name>
<evidence type="ECO:0000313" key="1">
    <source>
        <dbReference type="EMBL" id="ROO30612.1"/>
    </source>
</evidence>
<sequence length="34" mass="3661">MSAEPQSCVVAGHAEAAITLHERRGLLEICAHYP</sequence>
<dbReference type="Proteomes" id="UP000283993">
    <property type="component" value="Unassembled WGS sequence"/>
</dbReference>